<dbReference type="InterPro" id="IPR001965">
    <property type="entry name" value="Znf_PHD"/>
</dbReference>
<dbReference type="InterPro" id="IPR011011">
    <property type="entry name" value="Znf_FYVE_PHD"/>
</dbReference>
<keyword evidence="3" id="KW-0862">Zinc</keyword>
<feature type="domain" description="DM2" evidence="6">
    <location>
        <begin position="223"/>
        <end position="306"/>
    </location>
</feature>
<evidence type="ECO:0000256" key="3">
    <source>
        <dbReference type="ARBA" id="ARBA00022833"/>
    </source>
</evidence>
<feature type="compositionally biased region" description="Polar residues" evidence="4">
    <location>
        <begin position="543"/>
        <end position="553"/>
    </location>
</feature>
<accession>A0A4S4DVI8</accession>
<dbReference type="InterPro" id="IPR055198">
    <property type="entry name" value="NSD_PHD"/>
</dbReference>
<dbReference type="InterPro" id="IPR036128">
    <property type="entry name" value="Plus3-like_sf"/>
</dbReference>
<feature type="compositionally biased region" description="Basic and acidic residues" evidence="4">
    <location>
        <begin position="171"/>
        <end position="186"/>
    </location>
</feature>
<dbReference type="PROSITE" id="PS51925">
    <property type="entry name" value="SWIB_MDM2"/>
    <property type="match status" value="1"/>
</dbReference>
<dbReference type="CDD" id="cd10567">
    <property type="entry name" value="SWIB-MDM2_like"/>
    <property type="match status" value="1"/>
</dbReference>
<dbReference type="Gene3D" id="1.10.245.10">
    <property type="entry name" value="SWIB/MDM2 domain"/>
    <property type="match status" value="1"/>
</dbReference>
<evidence type="ECO:0000256" key="2">
    <source>
        <dbReference type="ARBA" id="ARBA00022771"/>
    </source>
</evidence>
<organism evidence="7 8">
    <name type="scientific">Camellia sinensis var. sinensis</name>
    <name type="common">China tea</name>
    <dbReference type="NCBI Taxonomy" id="542762"/>
    <lineage>
        <taxon>Eukaryota</taxon>
        <taxon>Viridiplantae</taxon>
        <taxon>Streptophyta</taxon>
        <taxon>Embryophyta</taxon>
        <taxon>Tracheophyta</taxon>
        <taxon>Spermatophyta</taxon>
        <taxon>Magnoliopsida</taxon>
        <taxon>eudicotyledons</taxon>
        <taxon>Gunneridae</taxon>
        <taxon>Pentapetalae</taxon>
        <taxon>asterids</taxon>
        <taxon>Ericales</taxon>
        <taxon>Theaceae</taxon>
        <taxon>Camellia</taxon>
    </lineage>
</organism>
<dbReference type="SUPFAM" id="SSF159042">
    <property type="entry name" value="Plus3-like"/>
    <property type="match status" value="1"/>
</dbReference>
<dbReference type="Pfam" id="PF22908">
    <property type="entry name" value="PHD_NSD"/>
    <property type="match status" value="1"/>
</dbReference>
<evidence type="ECO:0000259" key="5">
    <source>
        <dbReference type="PROSITE" id="PS51360"/>
    </source>
</evidence>
<dbReference type="PANTHER" id="PTHR46851:SF22">
    <property type="entry name" value="ZINC ION BINDING _ DNA BINDING PROTEIN"/>
    <property type="match status" value="1"/>
</dbReference>
<dbReference type="EMBL" id="SDRB02010411">
    <property type="protein sequence ID" value="THG06586.1"/>
    <property type="molecule type" value="Genomic_DNA"/>
</dbReference>
<protein>
    <submittedName>
        <fullName evidence="7">Uncharacterized protein</fullName>
    </submittedName>
</protein>
<evidence type="ECO:0000313" key="8">
    <source>
        <dbReference type="Proteomes" id="UP000306102"/>
    </source>
</evidence>
<keyword evidence="1" id="KW-0479">Metal-binding</keyword>
<dbReference type="SUPFAM" id="SSF47592">
    <property type="entry name" value="SWIB/MDM2 domain"/>
    <property type="match status" value="1"/>
</dbReference>
<feature type="region of interest" description="Disordered" evidence="4">
    <location>
        <begin position="543"/>
        <end position="639"/>
    </location>
</feature>
<keyword evidence="2" id="KW-0863">Zinc-finger</keyword>
<feature type="region of interest" description="Disordered" evidence="4">
    <location>
        <begin position="171"/>
        <end position="200"/>
    </location>
</feature>
<dbReference type="InterPro" id="IPR045894">
    <property type="entry name" value="At5g08430-like"/>
</dbReference>
<dbReference type="SMART" id="SM00719">
    <property type="entry name" value="Plus3"/>
    <property type="match status" value="1"/>
</dbReference>
<keyword evidence="8" id="KW-1185">Reference proteome</keyword>
<dbReference type="Pfam" id="PF02201">
    <property type="entry name" value="SWIB"/>
    <property type="match status" value="1"/>
</dbReference>
<name>A0A4S4DVI8_CAMSN</name>
<evidence type="ECO:0000256" key="4">
    <source>
        <dbReference type="SAM" id="MobiDB-lite"/>
    </source>
</evidence>
<comment type="caution">
    <text evidence="7">The sequence shown here is derived from an EMBL/GenBank/DDBJ whole genome shotgun (WGS) entry which is preliminary data.</text>
</comment>
<dbReference type="PANTHER" id="PTHR46851">
    <property type="entry name" value="OS01G0884500 PROTEIN"/>
    <property type="match status" value="1"/>
</dbReference>
<feature type="compositionally biased region" description="Low complexity" evidence="4">
    <location>
        <begin position="569"/>
        <end position="585"/>
    </location>
</feature>
<feature type="domain" description="Plus3" evidence="5">
    <location>
        <begin position="359"/>
        <end position="487"/>
    </location>
</feature>
<dbReference type="CDD" id="cd15568">
    <property type="entry name" value="PHD5_NSD"/>
    <property type="match status" value="1"/>
</dbReference>
<dbReference type="Proteomes" id="UP000306102">
    <property type="component" value="Unassembled WGS sequence"/>
</dbReference>
<dbReference type="SMART" id="SM00249">
    <property type="entry name" value="PHD"/>
    <property type="match status" value="1"/>
</dbReference>
<dbReference type="InterPro" id="IPR036885">
    <property type="entry name" value="SWIB_MDM2_dom_sf"/>
</dbReference>
<dbReference type="GO" id="GO:0003677">
    <property type="term" value="F:DNA binding"/>
    <property type="evidence" value="ECO:0007669"/>
    <property type="project" value="InterPro"/>
</dbReference>
<gene>
    <name evidence="7" type="ORF">TEA_029086</name>
</gene>
<dbReference type="SUPFAM" id="SSF57903">
    <property type="entry name" value="FYVE/PHD zinc finger"/>
    <property type="match status" value="1"/>
</dbReference>
<evidence type="ECO:0000313" key="7">
    <source>
        <dbReference type="EMBL" id="THG06586.1"/>
    </source>
</evidence>
<dbReference type="Pfam" id="PF03126">
    <property type="entry name" value="Plus-3"/>
    <property type="match status" value="1"/>
</dbReference>
<dbReference type="AlphaFoldDB" id="A0A4S4DVI8"/>
<dbReference type="STRING" id="542762.A0A4S4DVI8"/>
<reference evidence="7 8" key="1">
    <citation type="journal article" date="2018" name="Proc. Natl. Acad. Sci. U.S.A.">
        <title>Draft genome sequence of Camellia sinensis var. sinensis provides insights into the evolution of the tea genome and tea quality.</title>
        <authorList>
            <person name="Wei C."/>
            <person name="Yang H."/>
            <person name="Wang S."/>
            <person name="Zhao J."/>
            <person name="Liu C."/>
            <person name="Gao L."/>
            <person name="Xia E."/>
            <person name="Lu Y."/>
            <person name="Tai Y."/>
            <person name="She G."/>
            <person name="Sun J."/>
            <person name="Cao H."/>
            <person name="Tong W."/>
            <person name="Gao Q."/>
            <person name="Li Y."/>
            <person name="Deng W."/>
            <person name="Jiang X."/>
            <person name="Wang W."/>
            <person name="Chen Q."/>
            <person name="Zhang S."/>
            <person name="Li H."/>
            <person name="Wu J."/>
            <person name="Wang P."/>
            <person name="Li P."/>
            <person name="Shi C."/>
            <person name="Zheng F."/>
            <person name="Jian J."/>
            <person name="Huang B."/>
            <person name="Shan D."/>
            <person name="Shi M."/>
            <person name="Fang C."/>
            <person name="Yue Y."/>
            <person name="Li F."/>
            <person name="Li D."/>
            <person name="Wei S."/>
            <person name="Han B."/>
            <person name="Jiang C."/>
            <person name="Yin Y."/>
            <person name="Xia T."/>
            <person name="Zhang Z."/>
            <person name="Bennetzen J.L."/>
            <person name="Zhao S."/>
            <person name="Wan X."/>
        </authorList>
    </citation>
    <scope>NUCLEOTIDE SEQUENCE [LARGE SCALE GENOMIC DNA]</scope>
    <source>
        <strain evidence="8">cv. Shuchazao</strain>
        <tissue evidence="7">Leaf</tissue>
    </source>
</reference>
<sequence length="705" mass="78700">MKKKGKKIQNIRKKEEVAEDWCFVCKDGGKLLVCEYKQCLKSYHADCVGLDESVFDTGNRWTCGLHSCFICEKDSKFHCYCCPTGVCQRCITGAEFTRVKGHKGFCNNCLKLALLGEENMDVDSDGEKVDFKDRETYEGLFMEYWEIIKEEEGLTLEHLHAADAQLKKGENYKSGSRRVESNKDEENQSDYDDEDDDEIEEPKLVQKVKRSKSHKKREVKSNKREFIGWGSKSLIDFLSSIGKDARKRLSQYDISSIINGYINENKLFRPEKKNKILCDERLKSVLGRKSINRNKIYDLLEPHLLENLDLSEEDEVGNSSEDEEESVLVASKKQRKLSSCRKSQEKGVVFDAPLSWFAAIVAENIKLVFLKRSLVQELLKKPETFEDKVIGSFVRVKSEPSDSMQGFSHQLVQVAGMKKPSPGESNSEILLQVSNMSKDIHINMLSEDNFSEEECEDLKQKVKAGLLKRPTMVELEQKAKTLHEDITKHKNPSVVLEFLPSILRMNHRRQLLQKPSEQLRLLQKVPRALADISDFEPTLQKSMLKGSSETPGDNNGGNGISLGDGAVTNGNSSFGNIGSSSANDGNGNGNVQATHGNNAGCNIQGTTSSPSHAHLPPRGKPSRVPLGAFKNPPGLTNPTQPLTVDFELKLGNAIQKVTNLASTNQKRSVGPTRRLAAPIEVYCGTGDLDSQAKAPVAWGQVNEGR</sequence>
<feature type="compositionally biased region" description="Polar residues" evidence="4">
    <location>
        <begin position="591"/>
        <end position="611"/>
    </location>
</feature>
<evidence type="ECO:0000259" key="6">
    <source>
        <dbReference type="PROSITE" id="PS51925"/>
    </source>
</evidence>
<evidence type="ECO:0000256" key="1">
    <source>
        <dbReference type="ARBA" id="ARBA00022723"/>
    </source>
</evidence>
<dbReference type="GO" id="GO:0008270">
    <property type="term" value="F:zinc ion binding"/>
    <property type="evidence" value="ECO:0007669"/>
    <property type="project" value="UniProtKB-KW"/>
</dbReference>
<proteinExistence type="predicted"/>
<dbReference type="Gene3D" id="3.30.40.10">
    <property type="entry name" value="Zinc/RING finger domain, C3HC4 (zinc finger)"/>
    <property type="match status" value="1"/>
</dbReference>
<dbReference type="InterPro" id="IPR013083">
    <property type="entry name" value="Znf_RING/FYVE/PHD"/>
</dbReference>
<dbReference type="InterPro" id="IPR004343">
    <property type="entry name" value="Plus-3_dom"/>
</dbReference>
<dbReference type="PROSITE" id="PS51360">
    <property type="entry name" value="PLUS3"/>
    <property type="match status" value="1"/>
</dbReference>
<feature type="compositionally biased region" description="Acidic residues" evidence="4">
    <location>
        <begin position="187"/>
        <end position="200"/>
    </location>
</feature>
<dbReference type="InterPro" id="IPR003121">
    <property type="entry name" value="SWIB_MDM2_domain"/>
</dbReference>
<dbReference type="Gene3D" id="3.90.70.200">
    <property type="entry name" value="Plus-3 domain"/>
    <property type="match status" value="1"/>
</dbReference>